<feature type="transmembrane region" description="Helical" evidence="6">
    <location>
        <begin position="64"/>
        <end position="83"/>
    </location>
</feature>
<dbReference type="InterPro" id="IPR011701">
    <property type="entry name" value="MFS"/>
</dbReference>
<protein>
    <recommendedName>
        <fullName evidence="7">Major facilitator superfamily (MFS) profile domain-containing protein</fullName>
    </recommendedName>
</protein>
<evidence type="ECO:0000256" key="5">
    <source>
        <dbReference type="ARBA" id="ARBA00023136"/>
    </source>
</evidence>
<comment type="subcellular location">
    <subcellularLocation>
        <location evidence="1">Cell membrane</location>
        <topology evidence="1">Multi-pass membrane protein</topology>
    </subcellularLocation>
</comment>
<dbReference type="Proteomes" id="UP000034172">
    <property type="component" value="Unassembled WGS sequence"/>
</dbReference>
<feature type="transmembrane region" description="Helical" evidence="6">
    <location>
        <begin position="363"/>
        <end position="380"/>
    </location>
</feature>
<feature type="transmembrane region" description="Helical" evidence="6">
    <location>
        <begin position="271"/>
        <end position="287"/>
    </location>
</feature>
<dbReference type="InterPro" id="IPR036259">
    <property type="entry name" value="MFS_trans_sf"/>
</dbReference>
<feature type="transmembrane region" description="Helical" evidence="6">
    <location>
        <begin position="89"/>
        <end position="113"/>
    </location>
</feature>
<dbReference type="SUPFAM" id="SSF103473">
    <property type="entry name" value="MFS general substrate transporter"/>
    <property type="match status" value="2"/>
</dbReference>
<feature type="transmembrane region" description="Helical" evidence="6">
    <location>
        <begin position="125"/>
        <end position="148"/>
    </location>
</feature>
<reference evidence="8 9" key="1">
    <citation type="journal article" date="2015" name="Nature">
        <title>rRNA introns, odd ribosomes, and small enigmatic genomes across a large radiation of phyla.</title>
        <authorList>
            <person name="Brown C.T."/>
            <person name="Hug L.A."/>
            <person name="Thomas B.C."/>
            <person name="Sharon I."/>
            <person name="Castelle C.J."/>
            <person name="Singh A."/>
            <person name="Wilkins M.J."/>
            <person name="Williams K.H."/>
            <person name="Banfield J.F."/>
        </authorList>
    </citation>
    <scope>NUCLEOTIDE SEQUENCE [LARGE SCALE GENOMIC DNA]</scope>
</reference>
<evidence type="ECO:0000259" key="7">
    <source>
        <dbReference type="PROSITE" id="PS50850"/>
    </source>
</evidence>
<dbReference type="GO" id="GO:0005886">
    <property type="term" value="C:plasma membrane"/>
    <property type="evidence" value="ECO:0007669"/>
    <property type="project" value="UniProtKB-SubCell"/>
</dbReference>
<evidence type="ECO:0000256" key="6">
    <source>
        <dbReference type="SAM" id="Phobius"/>
    </source>
</evidence>
<feature type="transmembrane region" description="Helical" evidence="6">
    <location>
        <begin position="199"/>
        <end position="219"/>
    </location>
</feature>
<keyword evidence="3 6" id="KW-0812">Transmembrane</keyword>
<dbReference type="PANTHER" id="PTHR43124:SF3">
    <property type="entry name" value="CHLORAMPHENICOL EFFLUX PUMP RV0191"/>
    <property type="match status" value="1"/>
</dbReference>
<dbReference type="Pfam" id="PF07690">
    <property type="entry name" value="MFS_1"/>
    <property type="match status" value="1"/>
</dbReference>
<feature type="transmembrane region" description="Helical" evidence="6">
    <location>
        <begin position="293"/>
        <end position="312"/>
    </location>
</feature>
<feature type="transmembrane region" description="Helical" evidence="6">
    <location>
        <begin position="239"/>
        <end position="259"/>
    </location>
</feature>
<dbReference type="GO" id="GO:0022857">
    <property type="term" value="F:transmembrane transporter activity"/>
    <property type="evidence" value="ECO:0007669"/>
    <property type="project" value="InterPro"/>
</dbReference>
<evidence type="ECO:0000313" key="8">
    <source>
        <dbReference type="EMBL" id="KKT48936.1"/>
    </source>
</evidence>
<keyword evidence="5 6" id="KW-0472">Membrane</keyword>
<dbReference type="InterPro" id="IPR020846">
    <property type="entry name" value="MFS_dom"/>
</dbReference>
<sequence length="397" mass="43778">MLSLMLFFVYLGDGILSDWVPSFIQNSLNSPLVMGLVISFSSVVGFGADLIFPQLLKGLKTRKILLMAIGSSLVFCGVLFWSIAWPWVILFLVAMAIWGVYYEFLGFGTQVFVSGSVPATSRSGVWAIMGAFRSLAYFIGPIVGSYLAITKGDYWVVVVATSCVILGYIIWKIMGRNRSEIVLDEPAERINILKEIKHWVILFEHVWPVLVISLMMGIVDATYWTTGTVFSDNLAKQTWWGGLFLPFYTLPMVFVGVIVARWGIYKGKKKLAEIFMLISGLLLVMIGPSDSVMVALIVSLLVGTMLSVSWPLTDAVYSDIVSRMGSEGKHMVGLSGSTISVAYIIGPVLAGLISQFVGEKDTFMVMGVVMVLVSCTLLVVTPRKLRLPQSEIRSWDD</sequence>
<evidence type="ECO:0000256" key="3">
    <source>
        <dbReference type="ARBA" id="ARBA00022692"/>
    </source>
</evidence>
<dbReference type="AlphaFoldDB" id="A0A0G1HP28"/>
<accession>A0A0G1HP28</accession>
<evidence type="ECO:0000256" key="4">
    <source>
        <dbReference type="ARBA" id="ARBA00022989"/>
    </source>
</evidence>
<keyword evidence="2" id="KW-1003">Cell membrane</keyword>
<dbReference type="EMBL" id="LCIE01000015">
    <property type="protein sequence ID" value="KKT48936.1"/>
    <property type="molecule type" value="Genomic_DNA"/>
</dbReference>
<name>A0A0G1HP28_9BACT</name>
<keyword evidence="4 6" id="KW-1133">Transmembrane helix</keyword>
<evidence type="ECO:0000256" key="1">
    <source>
        <dbReference type="ARBA" id="ARBA00004651"/>
    </source>
</evidence>
<evidence type="ECO:0000313" key="9">
    <source>
        <dbReference type="Proteomes" id="UP000034172"/>
    </source>
</evidence>
<feature type="domain" description="Major facilitator superfamily (MFS) profile" evidence="7">
    <location>
        <begin position="201"/>
        <end position="397"/>
    </location>
</feature>
<dbReference type="InterPro" id="IPR050189">
    <property type="entry name" value="MFS_Efflux_Transporters"/>
</dbReference>
<dbReference type="STRING" id="1618392.UW41_C0015G0023"/>
<dbReference type="Gene3D" id="1.20.1250.20">
    <property type="entry name" value="MFS general substrate transporter like domains"/>
    <property type="match status" value="2"/>
</dbReference>
<gene>
    <name evidence="8" type="ORF">UW41_C0015G0023</name>
</gene>
<evidence type="ECO:0000256" key="2">
    <source>
        <dbReference type="ARBA" id="ARBA00022475"/>
    </source>
</evidence>
<feature type="transmembrane region" description="Helical" evidence="6">
    <location>
        <begin position="332"/>
        <end position="357"/>
    </location>
</feature>
<organism evidence="8 9">
    <name type="scientific">Candidatus Collierbacteria bacterium GW2011_GWC2_44_18</name>
    <dbReference type="NCBI Taxonomy" id="1618392"/>
    <lineage>
        <taxon>Bacteria</taxon>
        <taxon>Candidatus Collieribacteriota</taxon>
    </lineage>
</organism>
<proteinExistence type="predicted"/>
<comment type="caution">
    <text evidence="8">The sequence shown here is derived from an EMBL/GenBank/DDBJ whole genome shotgun (WGS) entry which is preliminary data.</text>
</comment>
<dbReference type="PROSITE" id="PS50850">
    <property type="entry name" value="MFS"/>
    <property type="match status" value="1"/>
</dbReference>
<feature type="transmembrane region" description="Helical" evidence="6">
    <location>
        <begin position="33"/>
        <end position="52"/>
    </location>
</feature>
<feature type="transmembrane region" description="Helical" evidence="6">
    <location>
        <begin position="154"/>
        <end position="171"/>
    </location>
</feature>
<dbReference type="PANTHER" id="PTHR43124">
    <property type="entry name" value="PURINE EFFLUX PUMP PBUE"/>
    <property type="match status" value="1"/>
</dbReference>